<proteinExistence type="predicted"/>
<keyword evidence="3" id="KW-1185">Reference proteome</keyword>
<sequence length="127" mass="14890">MKKLILFMMLVAAAAIFMPTNSCEAQDVWVEHWNYEDVDIYVMDETLKTGTSGTGKFFKVSVKEVRDGELLSVVNWTFSKYKTDMWRYVTSDMKGDHTTVVIPRNQIFEFCMKSLGWSYRLQGSYYY</sequence>
<protein>
    <submittedName>
        <fullName evidence="2">Uncharacterized protein</fullName>
    </submittedName>
</protein>
<accession>C4V373</accession>
<dbReference type="AlphaFoldDB" id="C4V373"/>
<reference evidence="2 3" key="1">
    <citation type="submission" date="2009-04" db="EMBL/GenBank/DDBJ databases">
        <authorList>
            <person name="Qin X."/>
            <person name="Bachman B."/>
            <person name="Battles P."/>
            <person name="Bell A."/>
            <person name="Bess C."/>
            <person name="Bickham C."/>
            <person name="Chaboub L."/>
            <person name="Chen D."/>
            <person name="Coyle M."/>
            <person name="Deiros D.R."/>
            <person name="Dinh H."/>
            <person name="Forbes L."/>
            <person name="Fowler G."/>
            <person name="Francisco L."/>
            <person name="Fu Q."/>
            <person name="Gubbala S."/>
            <person name="Hale W."/>
            <person name="Han Y."/>
            <person name="Hemphill L."/>
            <person name="Highlander S.K."/>
            <person name="Hirani K."/>
            <person name="Hogues M."/>
            <person name="Jackson L."/>
            <person name="Jakkamsetti A."/>
            <person name="Javaid M."/>
            <person name="Jiang H."/>
            <person name="Korchina V."/>
            <person name="Kovar C."/>
            <person name="Lara F."/>
            <person name="Lee S."/>
            <person name="Mata R."/>
            <person name="Mathew T."/>
            <person name="Moen C."/>
            <person name="Morales K."/>
            <person name="Munidasa M."/>
            <person name="Nazareth L."/>
            <person name="Ngo R."/>
            <person name="Nguyen L."/>
            <person name="Okwuonu G."/>
            <person name="Ongeri F."/>
            <person name="Patil S."/>
            <person name="Petrosino J."/>
            <person name="Pham C."/>
            <person name="Pham P."/>
            <person name="Pu L.-L."/>
            <person name="Puazo M."/>
            <person name="Raj R."/>
            <person name="Reid J."/>
            <person name="Rouhana J."/>
            <person name="Saada N."/>
            <person name="Shang Y."/>
            <person name="Simmons D."/>
            <person name="Thornton R."/>
            <person name="Warren J."/>
            <person name="Weissenberger G."/>
            <person name="Zhang J."/>
            <person name="Zhang L."/>
            <person name="Zhou C."/>
            <person name="Zhu D."/>
            <person name="Muzny D."/>
            <person name="Worley K."/>
            <person name="Gibbs R."/>
        </authorList>
    </citation>
    <scope>NUCLEOTIDE SEQUENCE [LARGE SCALE GENOMIC DNA]</scope>
    <source>
        <strain evidence="2 3">ATCC 43531</strain>
    </source>
</reference>
<gene>
    <name evidence="2" type="ORF">HMPREF0908_0967</name>
</gene>
<dbReference type="EMBL" id="ACLA01000013">
    <property type="protein sequence ID" value="EEQ48685.1"/>
    <property type="molecule type" value="Genomic_DNA"/>
</dbReference>
<dbReference type="HOGENOM" id="CLU_1980024_0_0_9"/>
<feature type="signal peptide" evidence="1">
    <location>
        <begin position="1"/>
        <end position="25"/>
    </location>
</feature>
<keyword evidence="1" id="KW-0732">Signal</keyword>
<dbReference type="eggNOG" id="COG5579">
    <property type="taxonomic scope" value="Bacteria"/>
</dbReference>
<evidence type="ECO:0000313" key="3">
    <source>
        <dbReference type="Proteomes" id="UP000005309"/>
    </source>
</evidence>
<dbReference type="RefSeq" id="WP_006689701.1">
    <property type="nucleotide sequence ID" value="NZ_GG694006.1"/>
</dbReference>
<comment type="caution">
    <text evidence="2">The sequence shown here is derived from an EMBL/GenBank/DDBJ whole genome shotgun (WGS) entry which is preliminary data.</text>
</comment>
<name>C4V373_9FIRM</name>
<evidence type="ECO:0000313" key="2">
    <source>
        <dbReference type="EMBL" id="EEQ48685.1"/>
    </source>
</evidence>
<dbReference type="OrthoDB" id="1632002at2"/>
<dbReference type="Proteomes" id="UP000005309">
    <property type="component" value="Unassembled WGS sequence"/>
</dbReference>
<evidence type="ECO:0000256" key="1">
    <source>
        <dbReference type="SAM" id="SignalP"/>
    </source>
</evidence>
<feature type="chain" id="PRO_5002944640" evidence="1">
    <location>
        <begin position="26"/>
        <end position="127"/>
    </location>
</feature>
<organism evidence="2 3">
    <name type="scientific">Selenomonas flueggei ATCC 43531</name>
    <dbReference type="NCBI Taxonomy" id="638302"/>
    <lineage>
        <taxon>Bacteria</taxon>
        <taxon>Bacillati</taxon>
        <taxon>Bacillota</taxon>
        <taxon>Negativicutes</taxon>
        <taxon>Selenomonadales</taxon>
        <taxon>Selenomonadaceae</taxon>
        <taxon>Selenomonas</taxon>
    </lineage>
</organism>